<keyword evidence="7" id="KW-1185">Reference proteome</keyword>
<organism evidence="6 7">
    <name type="scientific">Aspergillus cavernicola</name>
    <dbReference type="NCBI Taxonomy" id="176166"/>
    <lineage>
        <taxon>Eukaryota</taxon>
        <taxon>Fungi</taxon>
        <taxon>Dikarya</taxon>
        <taxon>Ascomycota</taxon>
        <taxon>Pezizomycotina</taxon>
        <taxon>Eurotiomycetes</taxon>
        <taxon>Eurotiomycetidae</taxon>
        <taxon>Eurotiales</taxon>
        <taxon>Aspergillaceae</taxon>
        <taxon>Aspergillus</taxon>
        <taxon>Aspergillus subgen. Nidulantes</taxon>
    </lineage>
</organism>
<dbReference type="InterPro" id="IPR036291">
    <property type="entry name" value="NAD(P)-bd_dom_sf"/>
</dbReference>
<dbReference type="SUPFAM" id="SSF51735">
    <property type="entry name" value="NAD(P)-binding Rossmann-fold domains"/>
    <property type="match status" value="1"/>
</dbReference>
<dbReference type="InterPro" id="IPR002347">
    <property type="entry name" value="SDR_fam"/>
</dbReference>
<evidence type="ECO:0000256" key="1">
    <source>
        <dbReference type="ARBA" id="ARBA00006484"/>
    </source>
</evidence>
<reference evidence="6 7" key="1">
    <citation type="submission" date="2024-07" db="EMBL/GenBank/DDBJ databases">
        <title>Section-level genome sequencing and comparative genomics of Aspergillus sections Usti and Cavernicolus.</title>
        <authorList>
            <consortium name="Lawrence Berkeley National Laboratory"/>
            <person name="Nybo J.L."/>
            <person name="Vesth T.C."/>
            <person name="Theobald S."/>
            <person name="Frisvad J.C."/>
            <person name="Larsen T.O."/>
            <person name="Kjaerboelling I."/>
            <person name="Rothschild-Mancinelli K."/>
            <person name="Lyhne E.K."/>
            <person name="Kogle M.E."/>
            <person name="Barry K."/>
            <person name="Clum A."/>
            <person name="Na H."/>
            <person name="Ledsgaard L."/>
            <person name="Lin J."/>
            <person name="Lipzen A."/>
            <person name="Kuo A."/>
            <person name="Riley R."/>
            <person name="Mondo S."/>
            <person name="LaButti K."/>
            <person name="Haridas S."/>
            <person name="Pangalinan J."/>
            <person name="Salamov A.A."/>
            <person name="Simmons B.A."/>
            <person name="Magnuson J.K."/>
            <person name="Chen J."/>
            <person name="Drula E."/>
            <person name="Henrissat B."/>
            <person name="Wiebenga A."/>
            <person name="Lubbers R.J."/>
            <person name="Gomes A.C."/>
            <person name="Makela M.R."/>
            <person name="Stajich J."/>
            <person name="Grigoriev I.V."/>
            <person name="Mortensen U.H."/>
            <person name="De vries R.P."/>
            <person name="Baker S.E."/>
            <person name="Andersen M.R."/>
        </authorList>
    </citation>
    <scope>NUCLEOTIDE SEQUENCE [LARGE SCALE GENOMIC DNA]</scope>
    <source>
        <strain evidence="6 7">CBS 600.67</strain>
    </source>
</reference>
<dbReference type="CDD" id="cd05233">
    <property type="entry name" value="SDR_c"/>
    <property type="match status" value="1"/>
</dbReference>
<sequence length="469" mass="50254">MSRSLEGKFGIVTGGSRGIGAAIAKNLASKGCSLLLNFTSESSRAPTESLCNQLTTTHSIRCVSVQADLSTPEDGVAKIMAAVSTHFPNTPIDILINNAGVSADRTLNDPEAGPIDAPYFNWHYTINVLAPLLLTQAVAPLLPTNRSGRIVNISSVSSSLGFIGQSVYGGTKAALEAMTRTWARELADRATVNAINPGPVTGDMYFKTSEGFWNHIQGYQDNTPLSKLVGEDDPSLEGLTESQIGIIREKMGGRRPAFTEENFQKMPPRPSTLLPTHPLRRAHLAFRTRIPQSPLHFHHASIPAIQPSWNLTPIPRLNSSIIRPFSSTPAVPLPGPSPGQSTTSGKSQADLIVEELQELYESTTDELEIATESTSDDTIYAASDRASARDALDSLVAAYELYTNTNTNISTSSNGGDGAIEGGEGRGPLVELAFDPVGIEAEVREEVRRRVGQRVREVKSAVEGLEAKG</sequence>
<dbReference type="InterPro" id="IPR020904">
    <property type="entry name" value="Sc_DH/Rdtase_CS"/>
</dbReference>
<dbReference type="Proteomes" id="UP001610335">
    <property type="component" value="Unassembled WGS sequence"/>
</dbReference>
<evidence type="ECO:0000313" key="7">
    <source>
        <dbReference type="Proteomes" id="UP001610335"/>
    </source>
</evidence>
<evidence type="ECO:0000256" key="2">
    <source>
        <dbReference type="ARBA" id="ARBA00022857"/>
    </source>
</evidence>
<evidence type="ECO:0000313" key="6">
    <source>
        <dbReference type="EMBL" id="KAL2832099.1"/>
    </source>
</evidence>
<keyword evidence="2" id="KW-0521">NADP</keyword>
<name>A0ABR4IWG1_9EURO</name>
<evidence type="ECO:0000256" key="3">
    <source>
        <dbReference type="RuleBase" id="RU000363"/>
    </source>
</evidence>
<dbReference type="Gene3D" id="3.40.50.720">
    <property type="entry name" value="NAD(P)-binding Rossmann-like Domain"/>
    <property type="match status" value="1"/>
</dbReference>
<dbReference type="PANTHER" id="PTHR42760:SF111">
    <property type="entry name" value="3-OXOACYL-(ACYL-CARRIER-PROTEIN) REDUCTASE (AFU_ORTHOLOGUE AFUA_1G10100)"/>
    <property type="match status" value="1"/>
</dbReference>
<dbReference type="PROSITE" id="PS00061">
    <property type="entry name" value="ADH_SHORT"/>
    <property type="match status" value="1"/>
</dbReference>
<dbReference type="InterPro" id="IPR057326">
    <property type="entry name" value="KR_dom"/>
</dbReference>
<protein>
    <recommendedName>
        <fullName evidence="5">Ketoreductase domain-containing protein</fullName>
    </recommendedName>
</protein>
<dbReference type="PANTHER" id="PTHR42760">
    <property type="entry name" value="SHORT-CHAIN DEHYDROGENASES/REDUCTASES FAMILY MEMBER"/>
    <property type="match status" value="1"/>
</dbReference>
<proteinExistence type="inferred from homology"/>
<dbReference type="Pfam" id="PF00106">
    <property type="entry name" value="adh_short"/>
    <property type="match status" value="1"/>
</dbReference>
<evidence type="ECO:0000259" key="5">
    <source>
        <dbReference type="SMART" id="SM00822"/>
    </source>
</evidence>
<accession>A0ABR4IWG1</accession>
<feature type="domain" description="Ketoreductase" evidence="5">
    <location>
        <begin position="10"/>
        <end position="203"/>
    </location>
</feature>
<dbReference type="EMBL" id="JBFXLS010000007">
    <property type="protein sequence ID" value="KAL2832099.1"/>
    <property type="molecule type" value="Genomic_DNA"/>
</dbReference>
<feature type="compositionally biased region" description="Polar residues" evidence="4">
    <location>
        <begin position="338"/>
        <end position="347"/>
    </location>
</feature>
<evidence type="ECO:0000256" key="4">
    <source>
        <dbReference type="SAM" id="MobiDB-lite"/>
    </source>
</evidence>
<feature type="region of interest" description="Disordered" evidence="4">
    <location>
        <begin position="328"/>
        <end position="347"/>
    </location>
</feature>
<gene>
    <name evidence="6" type="ORF">BDW59DRAFT_169504</name>
</gene>
<dbReference type="SMART" id="SM00822">
    <property type="entry name" value="PKS_KR"/>
    <property type="match status" value="1"/>
</dbReference>
<dbReference type="PRINTS" id="PR00081">
    <property type="entry name" value="GDHRDH"/>
</dbReference>
<dbReference type="PRINTS" id="PR00080">
    <property type="entry name" value="SDRFAMILY"/>
</dbReference>
<comment type="similarity">
    <text evidence="1 3">Belongs to the short-chain dehydrogenases/reductases (SDR) family.</text>
</comment>
<comment type="caution">
    <text evidence="6">The sequence shown here is derived from an EMBL/GenBank/DDBJ whole genome shotgun (WGS) entry which is preliminary data.</text>
</comment>